<evidence type="ECO:0000256" key="6">
    <source>
        <dbReference type="ARBA" id="ARBA00023065"/>
    </source>
</evidence>
<keyword evidence="11" id="KW-1185">Reference proteome</keyword>
<feature type="transmembrane region" description="Helical" evidence="8">
    <location>
        <begin position="168"/>
        <end position="186"/>
    </location>
</feature>
<dbReference type="RefSeq" id="WP_247242114.1">
    <property type="nucleotide sequence ID" value="NZ_JALJRA010000001.1"/>
</dbReference>
<feature type="transmembrane region" description="Helical" evidence="8">
    <location>
        <begin position="198"/>
        <end position="216"/>
    </location>
</feature>
<keyword evidence="3" id="KW-0050">Antiport</keyword>
<evidence type="ECO:0000313" key="10">
    <source>
        <dbReference type="EMBL" id="MET3584073.1"/>
    </source>
</evidence>
<evidence type="ECO:0000256" key="7">
    <source>
        <dbReference type="ARBA" id="ARBA00023136"/>
    </source>
</evidence>
<evidence type="ECO:0000256" key="4">
    <source>
        <dbReference type="ARBA" id="ARBA00022692"/>
    </source>
</evidence>
<reference evidence="10 11" key="1">
    <citation type="submission" date="2024-06" db="EMBL/GenBank/DDBJ databases">
        <title>Genomic Encyclopedia of Type Strains, Phase IV (KMG-IV): sequencing the most valuable type-strain genomes for metagenomic binning, comparative biology and taxonomic classification.</title>
        <authorList>
            <person name="Goeker M."/>
        </authorList>
    </citation>
    <scope>NUCLEOTIDE SEQUENCE [LARGE SCALE GENOMIC DNA]</scope>
    <source>
        <strain evidence="10 11">DSM 105042</strain>
    </source>
</reference>
<dbReference type="EMBL" id="JBEPLJ010000001">
    <property type="protein sequence ID" value="MET3584073.1"/>
    <property type="molecule type" value="Genomic_DNA"/>
</dbReference>
<protein>
    <submittedName>
        <fullName evidence="10">NhaP-type Na+/H+ or K+/H+ antiporter</fullName>
    </submittedName>
</protein>
<keyword evidence="5 8" id="KW-1133">Transmembrane helix</keyword>
<evidence type="ECO:0000256" key="1">
    <source>
        <dbReference type="ARBA" id="ARBA00004651"/>
    </source>
</evidence>
<evidence type="ECO:0000256" key="8">
    <source>
        <dbReference type="SAM" id="Phobius"/>
    </source>
</evidence>
<keyword evidence="7 8" id="KW-0472">Membrane</keyword>
<evidence type="ECO:0000313" key="11">
    <source>
        <dbReference type="Proteomes" id="UP001549031"/>
    </source>
</evidence>
<evidence type="ECO:0000256" key="3">
    <source>
        <dbReference type="ARBA" id="ARBA00022449"/>
    </source>
</evidence>
<accession>A0ABV2H0L7</accession>
<feature type="transmembrane region" description="Helical" evidence="8">
    <location>
        <begin position="287"/>
        <end position="304"/>
    </location>
</feature>
<dbReference type="Proteomes" id="UP001549031">
    <property type="component" value="Unassembled WGS sequence"/>
</dbReference>
<dbReference type="Pfam" id="PF00999">
    <property type="entry name" value="Na_H_Exchanger"/>
    <property type="match status" value="1"/>
</dbReference>
<feature type="domain" description="Cation/H+ exchanger transmembrane" evidence="9">
    <location>
        <begin position="15"/>
        <end position="402"/>
    </location>
</feature>
<dbReference type="InterPro" id="IPR006153">
    <property type="entry name" value="Cation/H_exchanger_TM"/>
</dbReference>
<feature type="transmembrane region" description="Helical" evidence="8">
    <location>
        <begin position="32"/>
        <end position="53"/>
    </location>
</feature>
<organism evidence="10 11">
    <name type="scientific">Pseudorhizobium tarimense</name>
    <dbReference type="NCBI Taxonomy" id="1079109"/>
    <lineage>
        <taxon>Bacteria</taxon>
        <taxon>Pseudomonadati</taxon>
        <taxon>Pseudomonadota</taxon>
        <taxon>Alphaproteobacteria</taxon>
        <taxon>Hyphomicrobiales</taxon>
        <taxon>Rhizobiaceae</taxon>
        <taxon>Rhizobium/Agrobacterium group</taxon>
        <taxon>Pseudorhizobium</taxon>
    </lineage>
</organism>
<feature type="transmembrane region" description="Helical" evidence="8">
    <location>
        <begin position="103"/>
        <end position="131"/>
    </location>
</feature>
<evidence type="ECO:0000256" key="5">
    <source>
        <dbReference type="ARBA" id="ARBA00022989"/>
    </source>
</evidence>
<comment type="subcellular location">
    <subcellularLocation>
        <location evidence="1">Cell membrane</location>
        <topology evidence="1">Multi-pass membrane protein</topology>
    </subcellularLocation>
</comment>
<comment type="caution">
    <text evidence="10">The sequence shown here is derived from an EMBL/GenBank/DDBJ whole genome shotgun (WGS) entry which is preliminary data.</text>
</comment>
<sequence length="421" mass="45728">MDAYIIILTLFGAVILLTAWLPMVLRELPLSLPIFCIVLGAVFSWSPVAPFAVNPLENRYLTEHLTEFVVIVALMGAGLKLDRPLGWKSWRVTWRLLGIAMPLTIAAIAAFGAGLLGLPLASAVLLGAVLAPTDPVLASDVQVGPPKTGEEDEVRFSLTSEAGLNDGLSFPFVYLAIALTALGDGYGEIIGNWLAVDVIWRLAAGVLVGWLTGRILGYLTFRLPQRASLSRTGDGLVALGITCLCYGATELVHGYGFLAVFVAAVTLRSVERHNAYHKSLHDFAEQIERLLMMLLIVCFGMILGDGRIFEVISWEIVAVALVSLFVIRPVFGWISLIGLPHLPSEKAVISFFGIRGLGSFYYLAFATGQAEFGTEPKLWVTVFLIVLISIIVHGVAVTPVMRRLDQQRWDEEAPRSKGTVG</sequence>
<feature type="transmembrane region" description="Helical" evidence="8">
    <location>
        <begin position="236"/>
        <end position="267"/>
    </location>
</feature>
<keyword evidence="4 8" id="KW-0812">Transmembrane</keyword>
<proteinExistence type="predicted"/>
<evidence type="ECO:0000256" key="2">
    <source>
        <dbReference type="ARBA" id="ARBA00022448"/>
    </source>
</evidence>
<feature type="transmembrane region" description="Helical" evidence="8">
    <location>
        <begin position="378"/>
        <end position="398"/>
    </location>
</feature>
<keyword evidence="2" id="KW-0813">Transport</keyword>
<feature type="transmembrane region" description="Helical" evidence="8">
    <location>
        <begin position="348"/>
        <end position="366"/>
    </location>
</feature>
<feature type="transmembrane region" description="Helical" evidence="8">
    <location>
        <begin position="316"/>
        <end position="336"/>
    </location>
</feature>
<feature type="transmembrane region" description="Helical" evidence="8">
    <location>
        <begin position="6"/>
        <end position="25"/>
    </location>
</feature>
<name>A0ABV2H0L7_9HYPH</name>
<keyword evidence="6" id="KW-0406">Ion transport</keyword>
<dbReference type="PANTHER" id="PTHR32507">
    <property type="entry name" value="NA(+)/H(+) ANTIPORTER 1"/>
    <property type="match status" value="1"/>
</dbReference>
<dbReference type="PANTHER" id="PTHR32507:SF8">
    <property type="entry name" value="CNH1P"/>
    <property type="match status" value="1"/>
</dbReference>
<feature type="transmembrane region" description="Helical" evidence="8">
    <location>
        <begin position="65"/>
        <end position="82"/>
    </location>
</feature>
<evidence type="ECO:0000259" key="9">
    <source>
        <dbReference type="Pfam" id="PF00999"/>
    </source>
</evidence>
<gene>
    <name evidence="10" type="ORF">ABID21_000165</name>
</gene>